<accession>A0A1I3NYN8</accession>
<protein>
    <recommendedName>
        <fullName evidence="4">Ammonia monooxygenase</fullName>
    </recommendedName>
</protein>
<feature type="transmembrane region" description="Helical" evidence="1">
    <location>
        <begin position="326"/>
        <end position="347"/>
    </location>
</feature>
<feature type="transmembrane region" description="Helical" evidence="1">
    <location>
        <begin position="21"/>
        <end position="38"/>
    </location>
</feature>
<dbReference type="InterPro" id="IPR017516">
    <property type="entry name" value="AbrB_dup"/>
</dbReference>
<dbReference type="InterPro" id="IPR007820">
    <property type="entry name" value="AbrB_fam"/>
</dbReference>
<dbReference type="NCBIfam" id="TIGR03082">
    <property type="entry name" value="Gneg_AbrB_dup"/>
    <property type="match status" value="2"/>
</dbReference>
<dbReference type="AlphaFoldDB" id="A0A1I3NYN8"/>
<dbReference type="Pfam" id="PF05145">
    <property type="entry name" value="AbrB"/>
    <property type="match status" value="1"/>
</dbReference>
<feature type="transmembrane region" description="Helical" evidence="1">
    <location>
        <begin position="189"/>
        <end position="210"/>
    </location>
</feature>
<keyword evidence="1" id="KW-0472">Membrane</keyword>
<keyword evidence="3" id="KW-1185">Reference proteome</keyword>
<feature type="transmembrane region" description="Helical" evidence="1">
    <location>
        <begin position="216"/>
        <end position="234"/>
    </location>
</feature>
<dbReference type="OrthoDB" id="9809910at2"/>
<feature type="transmembrane region" description="Helical" evidence="1">
    <location>
        <begin position="156"/>
        <end position="177"/>
    </location>
</feature>
<evidence type="ECO:0008006" key="4">
    <source>
        <dbReference type="Google" id="ProtNLM"/>
    </source>
</evidence>
<gene>
    <name evidence="2" type="ORF">SAMN04487991_1510</name>
</gene>
<keyword evidence="1" id="KW-0812">Transmembrane</keyword>
<dbReference type="RefSeq" id="WP_090059608.1">
    <property type="nucleotide sequence ID" value="NZ_FORH01000002.1"/>
</dbReference>
<keyword evidence="1" id="KW-1133">Transmembrane helix</keyword>
<organism evidence="2 3">
    <name type="scientific">Celeribacter neptunius</name>
    <dbReference type="NCBI Taxonomy" id="588602"/>
    <lineage>
        <taxon>Bacteria</taxon>
        <taxon>Pseudomonadati</taxon>
        <taxon>Pseudomonadota</taxon>
        <taxon>Alphaproteobacteria</taxon>
        <taxon>Rhodobacterales</taxon>
        <taxon>Roseobacteraceae</taxon>
        <taxon>Celeribacter</taxon>
    </lineage>
</organism>
<evidence type="ECO:0000256" key="1">
    <source>
        <dbReference type="SAM" id="Phobius"/>
    </source>
</evidence>
<evidence type="ECO:0000313" key="2">
    <source>
        <dbReference type="EMBL" id="SFJ14329.1"/>
    </source>
</evidence>
<sequence length="366" mass="38297">MSGFNPLERIASADVRRGAQWIALLACAIALAAMLGLIRFPAAPLLGAMIAGIAFGAGGSPLRVPRPAYLLAQGAAGVFIATSMSPAIFVDAVQEWPLLLVLTLATLTVAFSIGWIMNRLTGIPEDVAVYGSLPGMSGAMVIIANERGADARIVALMQYVRLASVIISVALFASFLPDSQVGQLPEREISPLSPILTPALAALALVAARIKALPAAGMLIPMILCAIVEATGWMHLQMPNVLILATFGIIGLEVGLKFTRDVLGHVLRLIPAVVISSLVLIIISAGLGLILMAVTDLDMKTALLAAAPGSIETVALVAIATKANVAAVLAFQTVRMFTVVLLGPFIVDQLMRLPIWHNNAPTRNET</sequence>
<evidence type="ECO:0000313" key="3">
    <source>
        <dbReference type="Proteomes" id="UP000199630"/>
    </source>
</evidence>
<dbReference type="EMBL" id="FORH01000002">
    <property type="protein sequence ID" value="SFJ14329.1"/>
    <property type="molecule type" value="Genomic_DNA"/>
</dbReference>
<dbReference type="PANTHER" id="PTHR38457:SF1">
    <property type="entry name" value="REGULATOR ABRB-RELATED"/>
    <property type="match status" value="1"/>
</dbReference>
<proteinExistence type="predicted"/>
<dbReference type="STRING" id="588602.SAMN04487991_1510"/>
<feature type="transmembrane region" description="Helical" evidence="1">
    <location>
        <begin position="301"/>
        <end position="320"/>
    </location>
</feature>
<feature type="transmembrane region" description="Helical" evidence="1">
    <location>
        <begin position="127"/>
        <end position="144"/>
    </location>
</feature>
<dbReference type="GO" id="GO:0016020">
    <property type="term" value="C:membrane"/>
    <property type="evidence" value="ECO:0007669"/>
    <property type="project" value="InterPro"/>
</dbReference>
<dbReference type="Proteomes" id="UP000199630">
    <property type="component" value="Unassembled WGS sequence"/>
</dbReference>
<feature type="transmembrane region" description="Helical" evidence="1">
    <location>
        <begin position="241"/>
        <end position="258"/>
    </location>
</feature>
<name>A0A1I3NYN8_9RHOB</name>
<feature type="transmembrane region" description="Helical" evidence="1">
    <location>
        <begin position="69"/>
        <end position="90"/>
    </location>
</feature>
<dbReference type="GO" id="GO:0010468">
    <property type="term" value="P:regulation of gene expression"/>
    <property type="evidence" value="ECO:0007669"/>
    <property type="project" value="InterPro"/>
</dbReference>
<dbReference type="PIRSF" id="PIRSF038991">
    <property type="entry name" value="Protein_AbrB"/>
    <property type="match status" value="1"/>
</dbReference>
<feature type="transmembrane region" description="Helical" evidence="1">
    <location>
        <begin position="270"/>
        <end position="294"/>
    </location>
</feature>
<dbReference type="PANTHER" id="PTHR38457">
    <property type="entry name" value="REGULATOR ABRB-RELATED"/>
    <property type="match status" value="1"/>
</dbReference>
<reference evidence="3" key="1">
    <citation type="submission" date="2016-10" db="EMBL/GenBank/DDBJ databases">
        <authorList>
            <person name="Varghese N."/>
            <person name="Submissions S."/>
        </authorList>
    </citation>
    <scope>NUCLEOTIDE SEQUENCE [LARGE SCALE GENOMIC DNA]</scope>
    <source>
        <strain evidence="3">DSM 26471</strain>
    </source>
</reference>
<feature type="transmembrane region" description="Helical" evidence="1">
    <location>
        <begin position="96"/>
        <end position="115"/>
    </location>
</feature>